<keyword evidence="2" id="KW-1185">Reference proteome</keyword>
<evidence type="ECO:0000313" key="2">
    <source>
        <dbReference type="Proteomes" id="UP001145742"/>
    </source>
</evidence>
<sequence length="122" mass="13746">MKMIKGLKHLSYEDILRELGLFSLEKTTLQDDLIAAFQYIKGAYRKAEEGLLTMPCSDRIRRNGFKLKESRFKLDVGKTFLTMIGETLAQVTQESLEVQAGWSSEHHIPVEGVPSQGSGGWN</sequence>
<dbReference type="EMBL" id="WHWB01031807">
    <property type="protein sequence ID" value="KAJ7427857.1"/>
    <property type="molecule type" value="Genomic_DNA"/>
</dbReference>
<comment type="caution">
    <text evidence="1">The sequence shown here is derived from an EMBL/GenBank/DDBJ whole genome shotgun (WGS) entry which is preliminary data.</text>
</comment>
<proteinExistence type="predicted"/>
<evidence type="ECO:0000313" key="1">
    <source>
        <dbReference type="EMBL" id="KAJ7427857.1"/>
    </source>
</evidence>
<reference evidence="1" key="1">
    <citation type="submission" date="2019-10" db="EMBL/GenBank/DDBJ databases">
        <authorList>
            <person name="Soares A.E.R."/>
            <person name="Aleixo A."/>
            <person name="Schneider P."/>
            <person name="Miyaki C.Y."/>
            <person name="Schneider M.P."/>
            <person name="Mello C."/>
            <person name="Vasconcelos A.T.R."/>
        </authorList>
    </citation>
    <scope>NUCLEOTIDE SEQUENCE</scope>
    <source>
        <tissue evidence="1">Muscle</tissue>
    </source>
</reference>
<name>A0ABQ9DWR4_9PASS</name>
<accession>A0ABQ9DWR4</accession>
<gene>
    <name evidence="1" type="ORF">WISP_03381</name>
</gene>
<protein>
    <submittedName>
        <fullName evidence="1">Uncharacterized protein</fullName>
    </submittedName>
</protein>
<dbReference type="Proteomes" id="UP001145742">
    <property type="component" value="Unassembled WGS sequence"/>
</dbReference>
<organism evidence="1 2">
    <name type="scientific">Willisornis vidua</name>
    <name type="common">Xingu scale-backed antbird</name>
    <dbReference type="NCBI Taxonomy" id="1566151"/>
    <lineage>
        <taxon>Eukaryota</taxon>
        <taxon>Metazoa</taxon>
        <taxon>Chordata</taxon>
        <taxon>Craniata</taxon>
        <taxon>Vertebrata</taxon>
        <taxon>Euteleostomi</taxon>
        <taxon>Archelosauria</taxon>
        <taxon>Archosauria</taxon>
        <taxon>Dinosauria</taxon>
        <taxon>Saurischia</taxon>
        <taxon>Theropoda</taxon>
        <taxon>Coelurosauria</taxon>
        <taxon>Aves</taxon>
        <taxon>Neognathae</taxon>
        <taxon>Neoaves</taxon>
        <taxon>Telluraves</taxon>
        <taxon>Australaves</taxon>
        <taxon>Passeriformes</taxon>
        <taxon>Thamnophilidae</taxon>
        <taxon>Willisornis</taxon>
    </lineage>
</organism>